<feature type="transmembrane region" description="Helical" evidence="1">
    <location>
        <begin position="43"/>
        <end position="62"/>
    </location>
</feature>
<dbReference type="AlphaFoldDB" id="A0A1G5N2C3"/>
<keyword evidence="1" id="KW-0812">Transmembrane</keyword>
<dbReference type="Proteomes" id="UP000183046">
    <property type="component" value="Unassembled WGS sequence"/>
</dbReference>
<evidence type="ECO:0000313" key="2">
    <source>
        <dbReference type="EMBL" id="SCZ31577.1"/>
    </source>
</evidence>
<accession>A0A1G5N2C3</accession>
<sequence length="118" mass="13671">MKDPKWLNIPLGPARPNTFLFCITVLLALLLGIRIGRPATPEAWMYLLLIGLPLIWAVFTRLHWLDDWSRRCRYGFAPLLVLLARAALIVAIFKIEPLSRPVTSWLWQQVGIWFPDIH</sequence>
<evidence type="ECO:0000313" key="3">
    <source>
        <dbReference type="Proteomes" id="UP000183046"/>
    </source>
</evidence>
<reference evidence="3" key="1">
    <citation type="submission" date="2016-10" db="EMBL/GenBank/DDBJ databases">
        <authorList>
            <person name="de Groot N.N."/>
        </authorList>
    </citation>
    <scope>NUCLEOTIDE SEQUENCE [LARGE SCALE GENOMIC DNA]</scope>
    <source>
        <strain evidence="3">DSM 15758</strain>
    </source>
</reference>
<protein>
    <submittedName>
        <fullName evidence="2">Uncharacterized protein</fullName>
    </submittedName>
</protein>
<dbReference type="RefSeq" id="WP_074583770.1">
    <property type="nucleotide sequence ID" value="NZ_FMWB01000004.1"/>
</dbReference>
<gene>
    <name evidence="2" type="ORF">SAMN05216279_1049</name>
</gene>
<dbReference type="EMBL" id="FMWB01000004">
    <property type="protein sequence ID" value="SCZ31577.1"/>
    <property type="molecule type" value="Genomic_DNA"/>
</dbReference>
<feature type="transmembrane region" description="Helical" evidence="1">
    <location>
        <begin position="74"/>
        <end position="95"/>
    </location>
</feature>
<comment type="caution">
    <text evidence="2">The sequence shown here is derived from an EMBL/GenBank/DDBJ whole genome shotgun (WGS) entry which is preliminary data.</text>
</comment>
<feature type="transmembrane region" description="Helical" evidence="1">
    <location>
        <begin position="20"/>
        <end position="37"/>
    </location>
</feature>
<dbReference type="OrthoDB" id="6903840at2"/>
<keyword evidence="1" id="KW-1133">Transmembrane helix</keyword>
<evidence type="ECO:0000256" key="1">
    <source>
        <dbReference type="SAM" id="Phobius"/>
    </source>
</evidence>
<organism evidence="2 3">
    <name type="scientific">Pseudomonas oryzihabitans</name>
    <dbReference type="NCBI Taxonomy" id="47885"/>
    <lineage>
        <taxon>Bacteria</taxon>
        <taxon>Pseudomonadati</taxon>
        <taxon>Pseudomonadota</taxon>
        <taxon>Gammaproteobacteria</taxon>
        <taxon>Pseudomonadales</taxon>
        <taxon>Pseudomonadaceae</taxon>
        <taxon>Pseudomonas</taxon>
    </lineage>
</organism>
<proteinExistence type="predicted"/>
<keyword evidence="1" id="KW-0472">Membrane</keyword>
<name>A0A1G5N2C3_9PSED</name>